<protein>
    <recommendedName>
        <fullName evidence="5">Secreted protein</fullName>
    </recommendedName>
</protein>
<dbReference type="Proteomes" id="UP001221686">
    <property type="component" value="Unassembled WGS sequence"/>
</dbReference>
<evidence type="ECO:0000313" key="3">
    <source>
        <dbReference type="EMBL" id="MDC0721199.1"/>
    </source>
</evidence>
<evidence type="ECO:0000313" key="4">
    <source>
        <dbReference type="Proteomes" id="UP001221686"/>
    </source>
</evidence>
<dbReference type="RefSeq" id="WP_272089700.1">
    <property type="nucleotide sequence ID" value="NZ_JAQNDL010000003.1"/>
</dbReference>
<name>A0ABT5E5S0_9BACT</name>
<gene>
    <name evidence="3" type="ORF">POL25_30110</name>
</gene>
<proteinExistence type="predicted"/>
<keyword evidence="4" id="KW-1185">Reference proteome</keyword>
<reference evidence="3 4" key="1">
    <citation type="submission" date="2022-11" db="EMBL/GenBank/DDBJ databases">
        <title>Minimal conservation of predation-associated metabolite biosynthetic gene clusters underscores biosynthetic potential of Myxococcota including descriptions for ten novel species: Archangium lansinium sp. nov., Myxococcus landrumus sp. nov., Nannocystis bai.</title>
        <authorList>
            <person name="Ahearne A."/>
            <person name="Stevens C."/>
            <person name="Dowd S."/>
        </authorList>
    </citation>
    <scope>NUCLEOTIDE SEQUENCE [LARGE SCALE GENOMIC DNA]</scope>
    <source>
        <strain evidence="3 4">BB15-2</strain>
    </source>
</reference>
<dbReference type="EMBL" id="JAQNDL010000003">
    <property type="protein sequence ID" value="MDC0721199.1"/>
    <property type="molecule type" value="Genomic_DNA"/>
</dbReference>
<evidence type="ECO:0000256" key="2">
    <source>
        <dbReference type="SAM" id="SignalP"/>
    </source>
</evidence>
<organism evidence="3 4">
    <name type="scientific">Nannocystis bainbridge</name>
    <dbReference type="NCBI Taxonomy" id="2995303"/>
    <lineage>
        <taxon>Bacteria</taxon>
        <taxon>Pseudomonadati</taxon>
        <taxon>Myxococcota</taxon>
        <taxon>Polyangia</taxon>
        <taxon>Nannocystales</taxon>
        <taxon>Nannocystaceae</taxon>
        <taxon>Nannocystis</taxon>
    </lineage>
</organism>
<evidence type="ECO:0000256" key="1">
    <source>
        <dbReference type="SAM" id="MobiDB-lite"/>
    </source>
</evidence>
<accession>A0ABT5E5S0</accession>
<evidence type="ECO:0008006" key="5">
    <source>
        <dbReference type="Google" id="ProtNLM"/>
    </source>
</evidence>
<feature type="chain" id="PRO_5046389914" description="Secreted protein" evidence="2">
    <location>
        <begin position="36"/>
        <end position="141"/>
    </location>
</feature>
<comment type="caution">
    <text evidence="3">The sequence shown here is derived from an EMBL/GenBank/DDBJ whole genome shotgun (WGS) entry which is preliminary data.</text>
</comment>
<feature type="region of interest" description="Disordered" evidence="1">
    <location>
        <begin position="52"/>
        <end position="74"/>
    </location>
</feature>
<sequence length="141" mass="15157">MPRTTAQHSPPRLPRPVSRFAVLVGALCLSACVEADEFEDLDELAEDELALAADAEEPAEEPAPAAPLVGPDDLQVSEDPSLYCIPKVWSTCGPYHTYDCCPPDASPSANCQWRSCQQHLQDENCVIHSTGYTENVGCGVG</sequence>
<feature type="signal peptide" evidence="2">
    <location>
        <begin position="1"/>
        <end position="35"/>
    </location>
</feature>
<keyword evidence="2" id="KW-0732">Signal</keyword>